<feature type="compositionally biased region" description="Polar residues" evidence="2">
    <location>
        <begin position="36"/>
        <end position="48"/>
    </location>
</feature>
<feature type="compositionally biased region" description="Low complexity" evidence="2">
    <location>
        <begin position="91"/>
        <end position="111"/>
    </location>
</feature>
<dbReference type="EMBL" id="CAJPDQ010000004">
    <property type="protein sequence ID" value="CAF9908604.1"/>
    <property type="molecule type" value="Genomic_DNA"/>
</dbReference>
<evidence type="ECO:0000313" key="4">
    <source>
        <dbReference type="Proteomes" id="UP000664169"/>
    </source>
</evidence>
<comment type="caution">
    <text evidence="3">The sequence shown here is derived from an EMBL/GenBank/DDBJ whole genome shotgun (WGS) entry which is preliminary data.</text>
</comment>
<feature type="compositionally biased region" description="Low complexity" evidence="2">
    <location>
        <begin position="204"/>
        <end position="216"/>
    </location>
</feature>
<sequence>MPKSTLKMPSRKPDLKALSSLPSPSPTLPRKRRPPAQSSEYIADNNLSIDHKPNKHSKHNDNKTRPKSSPGYGCGSEPKAPSKPLDIPRVSSSPLSAAADSAESAEPAEPAGKTAPLLPIPQVKPTLDISPRAKGKGKPPTTTEFKAEVQKQKSDALDVLGRELQQARAHLAEQNRLIRDVLEETCISTPTGEAGSNSHEAAAETETGTRTTPTEATATVTTTAAAAAAAAAATKLTQCHALLSGYHTFCARQQNNTQRKASKSGLLDEAEEGENDDADDVLFAASLLDDQAKAAVERETANFRAEMRGWFFEGNDGSSSSGGGGDIGAAARFLGIAREGEDDELLKDGQQEEVRFGGDAVSWAQAEGVLGQVVRRLVRLK</sequence>
<evidence type="ECO:0000256" key="2">
    <source>
        <dbReference type="SAM" id="MobiDB-lite"/>
    </source>
</evidence>
<accession>A0A8H3ICJ7</accession>
<name>A0A8H3ICJ7_9LECA</name>
<feature type="region of interest" description="Disordered" evidence="2">
    <location>
        <begin position="1"/>
        <end position="147"/>
    </location>
</feature>
<gene>
    <name evidence="3" type="ORF">GOMPHAMPRED_006210</name>
</gene>
<dbReference type="AlphaFoldDB" id="A0A8H3ICJ7"/>
<feature type="region of interest" description="Disordered" evidence="2">
    <location>
        <begin position="189"/>
        <end position="216"/>
    </location>
</feature>
<feature type="compositionally biased region" description="Polar residues" evidence="2">
    <location>
        <begin position="189"/>
        <end position="199"/>
    </location>
</feature>
<evidence type="ECO:0000313" key="3">
    <source>
        <dbReference type="EMBL" id="CAF9908604.1"/>
    </source>
</evidence>
<protein>
    <submittedName>
        <fullName evidence="3">Uncharacterized protein</fullName>
    </submittedName>
</protein>
<proteinExistence type="predicted"/>
<evidence type="ECO:0000256" key="1">
    <source>
        <dbReference type="SAM" id="Coils"/>
    </source>
</evidence>
<dbReference type="Proteomes" id="UP000664169">
    <property type="component" value="Unassembled WGS sequence"/>
</dbReference>
<organism evidence="3 4">
    <name type="scientific">Gomphillus americanus</name>
    <dbReference type="NCBI Taxonomy" id="1940652"/>
    <lineage>
        <taxon>Eukaryota</taxon>
        <taxon>Fungi</taxon>
        <taxon>Dikarya</taxon>
        <taxon>Ascomycota</taxon>
        <taxon>Pezizomycotina</taxon>
        <taxon>Lecanoromycetes</taxon>
        <taxon>OSLEUM clade</taxon>
        <taxon>Ostropomycetidae</taxon>
        <taxon>Ostropales</taxon>
        <taxon>Graphidaceae</taxon>
        <taxon>Gomphilloideae</taxon>
        <taxon>Gomphillus</taxon>
    </lineage>
</organism>
<keyword evidence="1" id="KW-0175">Coiled coil</keyword>
<keyword evidence="4" id="KW-1185">Reference proteome</keyword>
<feature type="coiled-coil region" evidence="1">
    <location>
        <begin position="157"/>
        <end position="184"/>
    </location>
</feature>
<reference evidence="3" key="1">
    <citation type="submission" date="2021-03" db="EMBL/GenBank/DDBJ databases">
        <authorList>
            <person name="Tagirdzhanova G."/>
        </authorList>
    </citation>
    <scope>NUCLEOTIDE SEQUENCE</scope>
</reference>